<evidence type="ECO:0000256" key="5">
    <source>
        <dbReference type="ARBA" id="ARBA00023043"/>
    </source>
</evidence>
<name>R0JG07_ANAPL</name>
<feature type="non-terminal residue" evidence="12">
    <location>
        <position position="1"/>
    </location>
</feature>
<keyword evidence="4" id="KW-0677">Repeat</keyword>
<feature type="compositionally biased region" description="Basic residues" evidence="10">
    <location>
        <begin position="979"/>
        <end position="991"/>
    </location>
</feature>
<dbReference type="InterPro" id="IPR051625">
    <property type="entry name" value="Signaling_Regulatory_Domain"/>
</dbReference>
<dbReference type="PROSITE" id="PS50088">
    <property type="entry name" value="ANK_REPEAT"/>
    <property type="match status" value="1"/>
</dbReference>
<evidence type="ECO:0000256" key="10">
    <source>
        <dbReference type="SAM" id="MobiDB-lite"/>
    </source>
</evidence>
<evidence type="ECO:0000313" key="12">
    <source>
        <dbReference type="EMBL" id="EOA96200.1"/>
    </source>
</evidence>
<reference evidence="13" key="1">
    <citation type="journal article" date="2013" name="Nat. Genet.">
        <title>The duck genome and transcriptome provide insight into an avian influenza virus reservoir species.</title>
        <authorList>
            <person name="Huang Y."/>
            <person name="Li Y."/>
            <person name="Burt D.W."/>
            <person name="Chen H."/>
            <person name="Zhang Y."/>
            <person name="Qian W."/>
            <person name="Kim H."/>
            <person name="Gan S."/>
            <person name="Zhao Y."/>
            <person name="Li J."/>
            <person name="Yi K."/>
            <person name="Feng H."/>
            <person name="Zhu P."/>
            <person name="Li B."/>
            <person name="Liu Q."/>
            <person name="Fairley S."/>
            <person name="Magor K.E."/>
            <person name="Du Z."/>
            <person name="Hu X."/>
            <person name="Goodman L."/>
            <person name="Tafer H."/>
            <person name="Vignal A."/>
            <person name="Lee T."/>
            <person name="Kim K.W."/>
            <person name="Sheng Z."/>
            <person name="An Y."/>
            <person name="Searle S."/>
            <person name="Herrero J."/>
            <person name="Groenen M.A."/>
            <person name="Crooijmans R.P."/>
            <person name="Faraut T."/>
            <person name="Cai Q."/>
            <person name="Webster R.G."/>
            <person name="Aldridge J.R."/>
            <person name="Warren W.C."/>
            <person name="Bartschat S."/>
            <person name="Kehr S."/>
            <person name="Marz M."/>
            <person name="Stadler P.F."/>
            <person name="Smith J."/>
            <person name="Kraus R.H."/>
            <person name="Zhao Y."/>
            <person name="Ren L."/>
            <person name="Fei J."/>
            <person name="Morisson M."/>
            <person name="Kaiser P."/>
            <person name="Griffin D.K."/>
            <person name="Rao M."/>
            <person name="Pitel F."/>
            <person name="Wang J."/>
            <person name="Li N."/>
        </authorList>
    </citation>
    <scope>NUCLEOTIDE SEQUENCE [LARGE SCALE GENOMIC DNA]</scope>
</reference>
<feature type="region of interest" description="Disordered" evidence="10">
    <location>
        <begin position="474"/>
        <end position="495"/>
    </location>
</feature>
<gene>
    <name evidence="12" type="ORF">Anapl_17814</name>
</gene>
<dbReference type="Gene3D" id="2.130.10.30">
    <property type="entry name" value="Regulator of chromosome condensation 1/beta-lactamase-inhibitor protein II"/>
    <property type="match status" value="1"/>
</dbReference>
<feature type="repeat" description="RCC1" evidence="9">
    <location>
        <begin position="251"/>
        <end position="305"/>
    </location>
</feature>
<dbReference type="InterPro" id="IPR000210">
    <property type="entry name" value="BTB/POZ_dom"/>
</dbReference>
<dbReference type="PROSITE" id="PS50297">
    <property type="entry name" value="ANK_REP_REGION"/>
    <property type="match status" value="1"/>
</dbReference>
<dbReference type="SUPFAM" id="SSF54695">
    <property type="entry name" value="POZ domain"/>
    <property type="match status" value="2"/>
</dbReference>
<keyword evidence="3" id="KW-0963">Cytoplasm</keyword>
<dbReference type="InterPro" id="IPR009091">
    <property type="entry name" value="RCC1/BLIP-II"/>
</dbReference>
<dbReference type="Pfam" id="PF00415">
    <property type="entry name" value="RCC1"/>
    <property type="match status" value="3"/>
</dbReference>
<evidence type="ECO:0000313" key="13">
    <source>
        <dbReference type="Proteomes" id="UP000296049"/>
    </source>
</evidence>
<dbReference type="InterPro" id="IPR000408">
    <property type="entry name" value="Reg_chr_condens"/>
</dbReference>
<evidence type="ECO:0000256" key="1">
    <source>
        <dbReference type="ARBA" id="ARBA00004170"/>
    </source>
</evidence>
<sequence length="1358" mass="151075">VKMNSLMPDCTSKCRSLQHALDVISVVTRGSEGQIKAFLSSYCYNAATIKDAFGRNVLHLASSCGKKGVLDWLAETKGVDLSAKDKESGWTALHRSIFYGYIDCVLSLLKHGVSLYVQDKEGLSALDLVMKDRPIHVVFKKTDPTEVYTWGNNINFTLGHGGQQSKHHPELVDLFPRNSIYIKQVVLCKFHSVFLSHKGQIYTCGHGQGGRLGHGDEQTCLVPRLVEGLVGHQCSQIAAAKDHTVVLTEDGCVYTFGLNTFHQLGILPPPANCNVPRQVQAKNLKGRMVIGVAAGRFHTVLWTKEAVYTMGLNGGQLGYLLDPNGEKCVTAPRQVSALHHKDTSVSLVSASDGATVCVTERGDIYLLADYQCKKMASKQLNLKKVLVNGGCLEYKVDTQHLKENGGQKICILALDEAGRVFCWKSSNNSMKQCRWVYGRQVFMSDVALNKNEMMFVTQDGEAFTGKWLEEGKKTSEKKELVSSPQNASCETPSSSETNSVYERIRLQKLTFVHRAVSVATDPNGCNFAVLQSDPKTSLYEIPSVSLSSFGEDFGKLLNETDEMDSIHDVTFQIGTRTYPLHKYILAVRSDFFKKLFVSSDDQLDTPDVYRKDEDAVGCDLYVIEKVHPDLFAYLLQFIYTDTCDLLTNGYKPKILHKEKSEEYENTLISNLNKMSFEEDINRKSAFEIYRNNQVQVLNEKQKNKSKKGKIVREESNLIKMLQSTAKKFGLSNLSGRLDGVRLENGKINVINRKNGNKLKFNQKKCSYVCDVTLKSSDGKEFPCHKCVLCARLDYFHSMLSSSWIEASCCSALEMPIHSDILQIIIDYLYTDEALAIKDSQNVEFICNVLVVADQLLISRLKEMCEVAIAEKLTLKNAAELLEFSAMYNAEQLKLSCLQFIGLNMAALLEARTLDVLSDEVVKDLSIYYRKMIPAMVRRVITPYPDGPDLSSFEPEDGENFVFLKEEMNTEQNSQEALFKRAKTKAKKKPRKRSDSSGGYNLSDIIQSPASTGSIKLDKTNSVESLPELLTSDSEGSYAGVGSPRDLQSPDFTKGFHPERTEMKDKACSQPMKASQPNKEMKSYRGSSAVVQSVPQFIPSTKNNSATSPNWVATSFSPASPPAMDLRTIMEIEENMQKCGTMPKTNSRMASHGIKLSQKQRKMIALAAKDNGSVTTSTEPTPLITAPPTPTKVARLGNAWSSSSRSALPKSFRDLVMEEEKCLSVNNSPGTGIKKAGYKGTEDSPVQNTIKWTARSSPSLEDHVLDSPPLENHNPWLATSPTNSPVMPPVMFASIVEEELQQEAALIRSREKPLALIQIEECAIQDLLMHYEAFDNPDEFVTVERAPQGPMATPMWNKH</sequence>
<feature type="compositionally biased region" description="Basic and acidic residues" evidence="10">
    <location>
        <begin position="1053"/>
        <end position="1066"/>
    </location>
</feature>
<feature type="non-terminal residue" evidence="12">
    <location>
        <position position="1358"/>
    </location>
</feature>
<feature type="region of interest" description="Disordered" evidence="10">
    <location>
        <begin position="1170"/>
        <end position="1189"/>
    </location>
</feature>
<dbReference type="Pfam" id="PF12796">
    <property type="entry name" value="Ank_2"/>
    <property type="match status" value="1"/>
</dbReference>
<feature type="domain" description="BTB" evidence="11">
    <location>
        <begin position="769"/>
        <end position="837"/>
    </location>
</feature>
<keyword evidence="12" id="KW-0418">Kinase</keyword>
<organism evidence="12 13">
    <name type="scientific">Anas platyrhynchos</name>
    <name type="common">Mallard</name>
    <name type="synonym">Anas boschas</name>
    <dbReference type="NCBI Taxonomy" id="8839"/>
    <lineage>
        <taxon>Eukaryota</taxon>
        <taxon>Metazoa</taxon>
        <taxon>Chordata</taxon>
        <taxon>Craniata</taxon>
        <taxon>Vertebrata</taxon>
        <taxon>Euteleostomi</taxon>
        <taxon>Archelosauria</taxon>
        <taxon>Archosauria</taxon>
        <taxon>Dinosauria</taxon>
        <taxon>Saurischia</taxon>
        <taxon>Theropoda</taxon>
        <taxon>Coelurosauria</taxon>
        <taxon>Aves</taxon>
        <taxon>Neognathae</taxon>
        <taxon>Galloanserae</taxon>
        <taxon>Anseriformes</taxon>
        <taxon>Anatidae</taxon>
        <taxon>Anatinae</taxon>
        <taxon>Anas</taxon>
    </lineage>
</organism>
<dbReference type="PROSITE" id="PS50012">
    <property type="entry name" value="RCC1_3"/>
    <property type="match status" value="3"/>
</dbReference>
<evidence type="ECO:0000256" key="8">
    <source>
        <dbReference type="PROSITE-ProRule" id="PRU00023"/>
    </source>
</evidence>
<evidence type="ECO:0000256" key="6">
    <source>
        <dbReference type="ARBA" id="ARBA00023136"/>
    </source>
</evidence>
<dbReference type="GO" id="GO:0019901">
    <property type="term" value="F:protein kinase binding"/>
    <property type="evidence" value="ECO:0007669"/>
    <property type="project" value="TreeGrafter"/>
</dbReference>
<evidence type="ECO:0000256" key="3">
    <source>
        <dbReference type="ARBA" id="ARBA00022490"/>
    </source>
</evidence>
<dbReference type="PROSITE" id="PS50097">
    <property type="entry name" value="BTB"/>
    <property type="match status" value="2"/>
</dbReference>
<feature type="compositionally biased region" description="Polar residues" evidence="10">
    <location>
        <begin position="995"/>
        <end position="1004"/>
    </location>
</feature>
<dbReference type="InterPro" id="IPR036770">
    <property type="entry name" value="Ankyrin_rpt-contain_sf"/>
</dbReference>
<dbReference type="Gene3D" id="3.30.710.10">
    <property type="entry name" value="Potassium Channel Kv1.1, Chain A"/>
    <property type="match status" value="2"/>
</dbReference>
<dbReference type="FunFam" id="1.25.40.20:FF:000090">
    <property type="entry name" value="inhibitor of Bruton tyrosine kinase isoform X1"/>
    <property type="match status" value="1"/>
</dbReference>
<evidence type="ECO:0000256" key="2">
    <source>
        <dbReference type="ARBA" id="ARBA00004496"/>
    </source>
</evidence>
<evidence type="ECO:0000256" key="7">
    <source>
        <dbReference type="ARBA" id="ARBA00072410"/>
    </source>
</evidence>
<dbReference type="PANTHER" id="PTHR22872">
    <property type="entry name" value="BTK-BINDING PROTEIN-RELATED"/>
    <property type="match status" value="1"/>
</dbReference>
<dbReference type="FunFam" id="3.30.710.10:FF:000105">
    <property type="entry name" value="inhibitor of Bruton tyrosine kinase isoform X1"/>
    <property type="match status" value="1"/>
</dbReference>
<feature type="repeat" description="ANK" evidence="8">
    <location>
        <begin position="88"/>
        <end position="120"/>
    </location>
</feature>
<dbReference type="InterPro" id="IPR002110">
    <property type="entry name" value="Ankyrin_rpt"/>
</dbReference>
<dbReference type="SMART" id="SM00248">
    <property type="entry name" value="ANK"/>
    <property type="match status" value="2"/>
</dbReference>
<dbReference type="Proteomes" id="UP000296049">
    <property type="component" value="Unassembled WGS sequence"/>
</dbReference>
<feature type="repeat" description="RCC1" evidence="9">
    <location>
        <begin position="199"/>
        <end position="250"/>
    </location>
</feature>
<dbReference type="GO" id="GO:0016301">
    <property type="term" value="F:kinase activity"/>
    <property type="evidence" value="ECO:0007669"/>
    <property type="project" value="UniProtKB-KW"/>
</dbReference>
<dbReference type="SUPFAM" id="SSF48403">
    <property type="entry name" value="Ankyrin repeat"/>
    <property type="match status" value="1"/>
</dbReference>
<dbReference type="SMART" id="SM00225">
    <property type="entry name" value="BTB"/>
    <property type="match status" value="2"/>
</dbReference>
<feature type="region of interest" description="Disordered" evidence="10">
    <location>
        <begin position="971"/>
        <end position="1004"/>
    </location>
</feature>
<evidence type="ECO:0000256" key="9">
    <source>
        <dbReference type="PROSITE-ProRule" id="PRU00235"/>
    </source>
</evidence>
<dbReference type="InterPro" id="IPR011333">
    <property type="entry name" value="SKP1/BTB/POZ_sf"/>
</dbReference>
<dbReference type="PRINTS" id="PR00633">
    <property type="entry name" value="RCCNDNSATION"/>
</dbReference>
<feature type="compositionally biased region" description="Polar residues" evidence="10">
    <location>
        <begin position="482"/>
        <end position="495"/>
    </location>
</feature>
<dbReference type="GO" id="GO:0016020">
    <property type="term" value="C:membrane"/>
    <property type="evidence" value="ECO:0007669"/>
    <property type="project" value="UniProtKB-SubCell"/>
</dbReference>
<dbReference type="Pfam" id="PF00651">
    <property type="entry name" value="BTB"/>
    <property type="match status" value="2"/>
</dbReference>
<evidence type="ECO:0000259" key="11">
    <source>
        <dbReference type="PROSITE" id="PS50097"/>
    </source>
</evidence>
<keyword evidence="5 8" id="KW-0040">ANK repeat</keyword>
<dbReference type="FunFam" id="2.130.10.30:FF:000011">
    <property type="entry name" value="inhibitor of Bruton tyrosine kinase isoform X2"/>
    <property type="match status" value="1"/>
</dbReference>
<dbReference type="GO" id="GO:0005737">
    <property type="term" value="C:cytoplasm"/>
    <property type="evidence" value="ECO:0007669"/>
    <property type="project" value="UniProtKB-SubCell"/>
</dbReference>
<evidence type="ECO:0000256" key="4">
    <source>
        <dbReference type="ARBA" id="ARBA00022737"/>
    </source>
</evidence>
<dbReference type="CDD" id="cd18301">
    <property type="entry name" value="BTB1_POZ_IBtk"/>
    <property type="match status" value="1"/>
</dbReference>
<keyword evidence="12" id="KW-0808">Transferase</keyword>
<feature type="region of interest" description="Disordered" evidence="10">
    <location>
        <begin position="1032"/>
        <end position="1083"/>
    </location>
</feature>
<dbReference type="EMBL" id="KB744050">
    <property type="protein sequence ID" value="EOA96200.1"/>
    <property type="molecule type" value="Genomic_DNA"/>
</dbReference>
<accession>R0JG07</accession>
<dbReference type="PANTHER" id="PTHR22872:SF2">
    <property type="entry name" value="INHIBITOR OF BRUTON TYROSINE KINASE"/>
    <property type="match status" value="1"/>
</dbReference>
<dbReference type="GO" id="GO:0005654">
    <property type="term" value="C:nucleoplasm"/>
    <property type="evidence" value="ECO:0007669"/>
    <property type="project" value="TreeGrafter"/>
</dbReference>
<feature type="repeat" description="RCC1" evidence="9">
    <location>
        <begin position="145"/>
        <end position="198"/>
    </location>
</feature>
<keyword evidence="6" id="KW-0472">Membrane</keyword>
<dbReference type="GO" id="GO:0030292">
    <property type="term" value="F:protein tyrosine kinase inhibitor activity"/>
    <property type="evidence" value="ECO:0007669"/>
    <property type="project" value="TreeGrafter"/>
</dbReference>
<dbReference type="CDD" id="cd18500">
    <property type="entry name" value="BACK_IBtk"/>
    <property type="match status" value="1"/>
</dbReference>
<dbReference type="SUPFAM" id="SSF50985">
    <property type="entry name" value="RCC1/BLIP-II"/>
    <property type="match status" value="1"/>
</dbReference>
<dbReference type="CDD" id="cd18302">
    <property type="entry name" value="BTB2_POZ_IBtk"/>
    <property type="match status" value="1"/>
</dbReference>
<proteinExistence type="predicted"/>
<feature type="domain" description="BTB" evidence="11">
    <location>
        <begin position="567"/>
        <end position="647"/>
    </location>
</feature>
<protein>
    <recommendedName>
        <fullName evidence="7">Inhibitor of Bruton tyrosine kinase</fullName>
    </recommendedName>
</protein>
<dbReference type="Gene3D" id="1.25.40.20">
    <property type="entry name" value="Ankyrin repeat-containing domain"/>
    <property type="match status" value="1"/>
</dbReference>
<keyword evidence="13" id="KW-1185">Reference proteome</keyword>
<comment type="subcellular location">
    <subcellularLocation>
        <location evidence="2">Cytoplasm</location>
    </subcellularLocation>
    <subcellularLocation>
        <location evidence="1">Membrane</location>
        <topology evidence="1">Peripheral membrane protein</topology>
    </subcellularLocation>
</comment>